<accession>A0A3P7NZF4</accession>
<dbReference type="AlphaFoldDB" id="A0A3P7NZF4"/>
<reference evidence="2 3" key="1">
    <citation type="submission" date="2018-11" db="EMBL/GenBank/DDBJ databases">
        <authorList>
            <consortium name="Pathogen Informatics"/>
        </authorList>
    </citation>
    <scope>NUCLEOTIDE SEQUENCE [LARGE SCALE GENOMIC DNA]</scope>
</reference>
<dbReference type="Proteomes" id="UP000281553">
    <property type="component" value="Unassembled WGS sequence"/>
</dbReference>
<evidence type="ECO:0000256" key="1">
    <source>
        <dbReference type="SAM" id="MobiDB-lite"/>
    </source>
</evidence>
<dbReference type="OrthoDB" id="6305816at2759"/>
<sequence length="185" mass="20850">MTRWIQAGILTNDWASVTAEPTPRKDRRPRRSFHSSRSSRQVDPLCTFFTTDANELIPPSLSPLREKIKGREVGNESLVDAFPISLSVPGSISKATEQSAVSDFDSLVEASVVIEKPEKSPPRKMFRIPFDNRFLVDTTSLEETTIQATSDDPDETEVPTDSSFMQDRHWTREKNPPVGFDKNII</sequence>
<feature type="region of interest" description="Disordered" evidence="1">
    <location>
        <begin position="147"/>
        <end position="185"/>
    </location>
</feature>
<feature type="region of interest" description="Disordered" evidence="1">
    <location>
        <begin position="16"/>
        <end position="38"/>
    </location>
</feature>
<evidence type="ECO:0000313" key="3">
    <source>
        <dbReference type="Proteomes" id="UP000281553"/>
    </source>
</evidence>
<name>A0A3P7NZF4_DIBLA</name>
<evidence type="ECO:0000313" key="2">
    <source>
        <dbReference type="EMBL" id="VDN10956.1"/>
    </source>
</evidence>
<proteinExistence type="predicted"/>
<gene>
    <name evidence="2" type="ORF">DILT_LOCUS6787</name>
</gene>
<keyword evidence="3" id="KW-1185">Reference proteome</keyword>
<protein>
    <submittedName>
        <fullName evidence="2">Uncharacterized protein</fullName>
    </submittedName>
</protein>
<feature type="compositionally biased region" description="Basic residues" evidence="1">
    <location>
        <begin position="25"/>
        <end position="34"/>
    </location>
</feature>
<feature type="compositionally biased region" description="Basic and acidic residues" evidence="1">
    <location>
        <begin position="166"/>
        <end position="175"/>
    </location>
</feature>
<organism evidence="2 3">
    <name type="scientific">Dibothriocephalus latus</name>
    <name type="common">Fish tapeworm</name>
    <name type="synonym">Diphyllobothrium latum</name>
    <dbReference type="NCBI Taxonomy" id="60516"/>
    <lineage>
        <taxon>Eukaryota</taxon>
        <taxon>Metazoa</taxon>
        <taxon>Spiralia</taxon>
        <taxon>Lophotrochozoa</taxon>
        <taxon>Platyhelminthes</taxon>
        <taxon>Cestoda</taxon>
        <taxon>Eucestoda</taxon>
        <taxon>Diphyllobothriidea</taxon>
        <taxon>Diphyllobothriidae</taxon>
        <taxon>Dibothriocephalus</taxon>
    </lineage>
</organism>
<dbReference type="EMBL" id="UYRU01050346">
    <property type="protein sequence ID" value="VDN10956.1"/>
    <property type="molecule type" value="Genomic_DNA"/>
</dbReference>